<evidence type="ECO:0000256" key="3">
    <source>
        <dbReference type="ARBA" id="ARBA00023163"/>
    </source>
</evidence>
<dbReference type="GO" id="GO:0003677">
    <property type="term" value="F:DNA binding"/>
    <property type="evidence" value="ECO:0007669"/>
    <property type="project" value="UniProtKB-KW"/>
</dbReference>
<name>A0A0N0E2U5_9PSED</name>
<evidence type="ECO:0000259" key="4">
    <source>
        <dbReference type="PROSITE" id="PS50043"/>
    </source>
</evidence>
<dbReference type="PANTHER" id="PTHR44688:SF16">
    <property type="entry name" value="DNA-BINDING TRANSCRIPTIONAL ACTIVATOR DEVR_DOSR"/>
    <property type="match status" value="1"/>
</dbReference>
<keyword evidence="6" id="KW-1185">Reference proteome</keyword>
<protein>
    <submittedName>
        <fullName evidence="5">Response regulator containing a CheY-like receiver domain and an HTH DNA-binding domain</fullName>
    </submittedName>
</protein>
<evidence type="ECO:0000313" key="5">
    <source>
        <dbReference type="EMBL" id="KPA89305.1"/>
    </source>
</evidence>
<dbReference type="GO" id="GO:0006355">
    <property type="term" value="P:regulation of DNA-templated transcription"/>
    <property type="evidence" value="ECO:0007669"/>
    <property type="project" value="InterPro"/>
</dbReference>
<evidence type="ECO:0000256" key="1">
    <source>
        <dbReference type="ARBA" id="ARBA00023015"/>
    </source>
</evidence>
<dbReference type="InterPro" id="IPR016032">
    <property type="entry name" value="Sig_transdc_resp-reg_C-effctor"/>
</dbReference>
<dbReference type="PROSITE" id="PS50043">
    <property type="entry name" value="HTH_LUXR_2"/>
    <property type="match status" value="1"/>
</dbReference>
<dbReference type="Gene3D" id="1.10.10.10">
    <property type="entry name" value="Winged helix-like DNA-binding domain superfamily/Winged helix DNA-binding domain"/>
    <property type="match status" value="1"/>
</dbReference>
<sequence length="219" mass="24782">MHSIPLQEIAQHCLGAFTQLVPASRAAFYRVDRDLQARDFRLLGMTGEMHRDYLDHYRQFDPLQPRNCLSSGLAVVPIGLAMTRQPRRDNQRYADFLRRHGIVDVVEILAHRAGHPQAAISLLRTADLGPFDTEQLARLQALQSLLQLAVANLQPCEDPLLDLTPRERQIAHLLRQGASNKQLAQELEVSLATIKTHLINLFRKTGASSRTELVVHLFF</sequence>
<keyword evidence="2 5" id="KW-0238">DNA-binding</keyword>
<dbReference type="EMBL" id="JSYZ01000016">
    <property type="protein sequence ID" value="KPA89305.1"/>
    <property type="molecule type" value="Genomic_DNA"/>
</dbReference>
<comment type="caution">
    <text evidence="5">The sequence shown here is derived from an EMBL/GenBank/DDBJ whole genome shotgun (WGS) entry which is preliminary data.</text>
</comment>
<dbReference type="InterPro" id="IPR036388">
    <property type="entry name" value="WH-like_DNA-bd_sf"/>
</dbReference>
<accession>A0A0N0E2U5</accession>
<dbReference type="CDD" id="cd06170">
    <property type="entry name" value="LuxR_C_like"/>
    <property type="match status" value="1"/>
</dbReference>
<organism evidence="5 6">
    <name type="scientific">Pseudomonas asplenii</name>
    <dbReference type="NCBI Taxonomy" id="53407"/>
    <lineage>
        <taxon>Bacteria</taxon>
        <taxon>Pseudomonadati</taxon>
        <taxon>Pseudomonadota</taxon>
        <taxon>Gammaproteobacteria</taxon>
        <taxon>Pseudomonadales</taxon>
        <taxon>Pseudomonadaceae</taxon>
        <taxon>Pseudomonas</taxon>
    </lineage>
</organism>
<dbReference type="Pfam" id="PF00196">
    <property type="entry name" value="GerE"/>
    <property type="match status" value="1"/>
</dbReference>
<dbReference type="Proteomes" id="UP000037931">
    <property type="component" value="Unassembled WGS sequence"/>
</dbReference>
<keyword evidence="1" id="KW-0805">Transcription regulation</keyword>
<dbReference type="PATRIC" id="fig|50340.43.peg.1459"/>
<dbReference type="Gene3D" id="3.30.450.40">
    <property type="match status" value="1"/>
</dbReference>
<dbReference type="PANTHER" id="PTHR44688">
    <property type="entry name" value="DNA-BINDING TRANSCRIPTIONAL ACTIVATOR DEVR_DOSR"/>
    <property type="match status" value="1"/>
</dbReference>
<dbReference type="InterPro" id="IPR029016">
    <property type="entry name" value="GAF-like_dom_sf"/>
</dbReference>
<dbReference type="RefSeq" id="WP_054063666.1">
    <property type="nucleotide sequence ID" value="NZ_JSYZ01000016.1"/>
</dbReference>
<dbReference type="InterPro" id="IPR000792">
    <property type="entry name" value="Tscrpt_reg_LuxR_C"/>
</dbReference>
<dbReference type="AlphaFoldDB" id="A0A0N0E2U5"/>
<dbReference type="SMART" id="SM00421">
    <property type="entry name" value="HTH_LUXR"/>
    <property type="match status" value="1"/>
</dbReference>
<dbReference type="PRINTS" id="PR00038">
    <property type="entry name" value="HTHLUXR"/>
</dbReference>
<feature type="domain" description="HTH luxR-type" evidence="4">
    <location>
        <begin position="156"/>
        <end position="219"/>
    </location>
</feature>
<dbReference type="OrthoDB" id="1806906at2"/>
<dbReference type="SUPFAM" id="SSF46894">
    <property type="entry name" value="C-terminal effector domain of the bipartite response regulators"/>
    <property type="match status" value="1"/>
</dbReference>
<keyword evidence="3" id="KW-0804">Transcription</keyword>
<gene>
    <name evidence="5" type="ORF">PF66_04156</name>
</gene>
<reference evidence="5 6" key="1">
    <citation type="journal article" date="2015" name="PLoS ONE">
        <title>Rice-Infecting Pseudomonas Genomes Are Highly Accessorized and Harbor Multiple Putative Virulence Mechanisms to Cause Sheath Brown Rot.</title>
        <authorList>
            <person name="Quibod I.L."/>
            <person name="Grande G."/>
            <person name="Oreiro E.G."/>
            <person name="Borja F.N."/>
            <person name="Dossa G.S."/>
            <person name="Mauleon R."/>
            <person name="Cruz C.V."/>
            <person name="Oliva R."/>
        </authorList>
    </citation>
    <scope>NUCLEOTIDE SEQUENCE [LARGE SCALE GENOMIC DNA]</scope>
    <source>
        <strain evidence="5 6">IRRI 6609</strain>
    </source>
</reference>
<dbReference type="STRING" id="50340.PF66_04156"/>
<evidence type="ECO:0000313" key="6">
    <source>
        <dbReference type="Proteomes" id="UP000037931"/>
    </source>
</evidence>
<proteinExistence type="predicted"/>
<evidence type="ECO:0000256" key="2">
    <source>
        <dbReference type="ARBA" id="ARBA00023125"/>
    </source>
</evidence>